<dbReference type="OrthoDB" id="416217at2759"/>
<dbReference type="PANTHER" id="PTHR12356:SF19">
    <property type="entry name" value="NUDC DOMAIN-CONTAINING PROTEIN 3"/>
    <property type="match status" value="1"/>
</dbReference>
<dbReference type="Proteomes" id="UP000838412">
    <property type="component" value="Chromosome 15"/>
</dbReference>
<feature type="compositionally biased region" description="Basic and acidic residues" evidence="3">
    <location>
        <begin position="149"/>
        <end position="191"/>
    </location>
</feature>
<evidence type="ECO:0000313" key="5">
    <source>
        <dbReference type="EMBL" id="CAH1246412.1"/>
    </source>
</evidence>
<dbReference type="PROSITE" id="PS51203">
    <property type="entry name" value="CS"/>
    <property type="match status" value="1"/>
</dbReference>
<evidence type="ECO:0000256" key="3">
    <source>
        <dbReference type="SAM" id="MobiDB-lite"/>
    </source>
</evidence>
<feature type="compositionally biased region" description="Basic and acidic residues" evidence="3">
    <location>
        <begin position="85"/>
        <end position="94"/>
    </location>
</feature>
<dbReference type="SUPFAM" id="SSF49764">
    <property type="entry name" value="HSP20-like chaperones"/>
    <property type="match status" value="1"/>
</dbReference>
<evidence type="ECO:0000256" key="1">
    <source>
        <dbReference type="ARBA" id="ARBA00022553"/>
    </source>
</evidence>
<dbReference type="PANTHER" id="PTHR12356">
    <property type="entry name" value="NUCLEAR MOVEMENT PROTEIN NUDC"/>
    <property type="match status" value="1"/>
</dbReference>
<keyword evidence="1" id="KW-0597">Phosphoprotein</keyword>
<dbReference type="Pfam" id="PF04969">
    <property type="entry name" value="CS"/>
    <property type="match status" value="1"/>
</dbReference>
<organism evidence="5 6">
    <name type="scientific">Branchiostoma lanceolatum</name>
    <name type="common">Common lancelet</name>
    <name type="synonym">Amphioxus lanceolatum</name>
    <dbReference type="NCBI Taxonomy" id="7740"/>
    <lineage>
        <taxon>Eukaryota</taxon>
        <taxon>Metazoa</taxon>
        <taxon>Chordata</taxon>
        <taxon>Cephalochordata</taxon>
        <taxon>Leptocardii</taxon>
        <taxon>Amphioxiformes</taxon>
        <taxon>Branchiostomatidae</taxon>
        <taxon>Branchiostoma</taxon>
    </lineage>
</organism>
<evidence type="ECO:0000313" key="6">
    <source>
        <dbReference type="Proteomes" id="UP000838412"/>
    </source>
</evidence>
<protein>
    <recommendedName>
        <fullName evidence="2">NudC domain-containing protein 3</fullName>
    </recommendedName>
</protein>
<dbReference type="FunFam" id="2.60.40.790:FF:000023">
    <property type="entry name" value="NudC domain-containing protein 3"/>
    <property type="match status" value="1"/>
</dbReference>
<dbReference type="AlphaFoldDB" id="A0A8K0ECZ0"/>
<keyword evidence="6" id="KW-1185">Reference proteome</keyword>
<dbReference type="GO" id="GO:0005737">
    <property type="term" value="C:cytoplasm"/>
    <property type="evidence" value="ECO:0007669"/>
    <property type="project" value="TreeGrafter"/>
</dbReference>
<accession>A0A8K0ECZ0</accession>
<feature type="compositionally biased region" description="Acidic residues" evidence="3">
    <location>
        <begin position="104"/>
        <end position="113"/>
    </location>
</feature>
<dbReference type="Pfam" id="PF14050">
    <property type="entry name" value="Nudc_N"/>
    <property type="match status" value="1"/>
</dbReference>
<evidence type="ECO:0000259" key="4">
    <source>
        <dbReference type="PROSITE" id="PS51203"/>
    </source>
</evidence>
<dbReference type="InterPro" id="IPR037898">
    <property type="entry name" value="NudC_fam"/>
</dbReference>
<feature type="domain" description="CS" evidence="4">
    <location>
        <begin position="214"/>
        <end position="306"/>
    </location>
</feature>
<proteinExistence type="predicted"/>
<dbReference type="InterPro" id="IPR008978">
    <property type="entry name" value="HSP20-like_chaperone"/>
</dbReference>
<gene>
    <name evidence="5" type="primary">NUDCD3</name>
    <name evidence="5" type="ORF">BLAG_LOCUS8444</name>
</gene>
<sequence length="390" mass="44516">MASPEMYDTPLLGILQHQGKIENFLDVMFGFLYRRTDFFRTMRSKDLKEDRMGFPPGVQEKMLYSIFKKWQHYATQDEERMMKKLQEKAEKERQAAAAASAVVEEVEVETTEEPENKENKTDTSSTSENTKPKTDATGTVDTASTSDQGKSDGQKDEEKKERTGGETVDNKEVPKDASKTDEKAVMEKEAMDGAAAKPVSQEEFQQDAESWNGAVRENYKWAQHIHEVEIRVHVPQNIKKAKECVVDIKNNFLKVAIKDGGQVKVLMEGKLTNKIICEESLWSLEPGKCVQVNLEKEKEYWWKAVLVGEPEIDIQKIEPIKHMHDMDDEEQSGVQRMMFDQQQKMMGKPQSHEMKVHDMLKKGWDAPGSPFAGQEFDPTKFNISPGGVQM</sequence>
<dbReference type="InterPro" id="IPR025934">
    <property type="entry name" value="NudC_N_dom"/>
</dbReference>
<dbReference type="GO" id="GO:0051082">
    <property type="term" value="F:unfolded protein binding"/>
    <property type="evidence" value="ECO:0007669"/>
    <property type="project" value="TreeGrafter"/>
</dbReference>
<name>A0A8K0ECZ0_BRALA</name>
<dbReference type="Gene3D" id="2.60.40.790">
    <property type="match status" value="1"/>
</dbReference>
<feature type="region of interest" description="Disordered" evidence="3">
    <location>
        <begin position="85"/>
        <end position="208"/>
    </location>
</feature>
<feature type="compositionally biased region" description="Polar residues" evidence="3">
    <location>
        <begin position="136"/>
        <end position="148"/>
    </location>
</feature>
<dbReference type="GO" id="GO:0006457">
    <property type="term" value="P:protein folding"/>
    <property type="evidence" value="ECO:0007669"/>
    <property type="project" value="TreeGrafter"/>
</dbReference>
<dbReference type="EMBL" id="OV696700">
    <property type="protein sequence ID" value="CAH1246412.1"/>
    <property type="molecule type" value="Genomic_DNA"/>
</dbReference>
<dbReference type="InterPro" id="IPR007052">
    <property type="entry name" value="CS_dom"/>
</dbReference>
<evidence type="ECO:0000256" key="2">
    <source>
        <dbReference type="ARBA" id="ARBA00073504"/>
    </source>
</evidence>
<reference evidence="5" key="1">
    <citation type="submission" date="2022-01" db="EMBL/GenBank/DDBJ databases">
        <authorList>
            <person name="Braso-Vives M."/>
        </authorList>
    </citation>
    <scope>NUCLEOTIDE SEQUENCE</scope>
</reference>